<evidence type="ECO:0000313" key="4">
    <source>
        <dbReference type="WBParaSite" id="HPBE_0001711601-mRNA-1"/>
    </source>
</evidence>
<name>A0A183G615_HELPZ</name>
<dbReference type="Proteomes" id="UP000050761">
    <property type="component" value="Unassembled WGS sequence"/>
</dbReference>
<keyword evidence="1" id="KW-0472">Membrane</keyword>
<proteinExistence type="predicted"/>
<gene>
    <name evidence="2" type="ORF">HPBE_LOCUS17115</name>
</gene>
<reference evidence="4" key="2">
    <citation type="submission" date="2019-09" db="UniProtKB">
        <authorList>
            <consortium name="WormBaseParasite"/>
        </authorList>
    </citation>
    <scope>IDENTIFICATION</scope>
</reference>
<accession>A0A3P8A2H7</accession>
<dbReference type="AlphaFoldDB" id="A0A183G615"/>
<evidence type="ECO:0000313" key="2">
    <source>
        <dbReference type="EMBL" id="VDP07997.1"/>
    </source>
</evidence>
<evidence type="ECO:0000256" key="1">
    <source>
        <dbReference type="SAM" id="Phobius"/>
    </source>
</evidence>
<keyword evidence="3" id="KW-1185">Reference proteome</keyword>
<feature type="transmembrane region" description="Helical" evidence="1">
    <location>
        <begin position="6"/>
        <end position="23"/>
    </location>
</feature>
<keyword evidence="1" id="KW-0812">Transmembrane</keyword>
<organism evidence="3 4">
    <name type="scientific">Heligmosomoides polygyrus</name>
    <name type="common">Parasitic roundworm</name>
    <dbReference type="NCBI Taxonomy" id="6339"/>
    <lineage>
        <taxon>Eukaryota</taxon>
        <taxon>Metazoa</taxon>
        <taxon>Ecdysozoa</taxon>
        <taxon>Nematoda</taxon>
        <taxon>Chromadorea</taxon>
        <taxon>Rhabditida</taxon>
        <taxon>Rhabditina</taxon>
        <taxon>Rhabditomorpha</taxon>
        <taxon>Strongyloidea</taxon>
        <taxon>Heligmosomidae</taxon>
        <taxon>Heligmosomoides</taxon>
    </lineage>
</organism>
<protein>
    <submittedName>
        <fullName evidence="4">Inner membrane protein</fullName>
    </submittedName>
</protein>
<sequence>MIAYVSFIQLMAYTMQSLGSLLLRKLEKIVPELSNQQVMKTLKLAIYVLPLSTALMSAVVEYCSYTTQARRKSKIQKALSLKDEAQHYSNFLAQQWNQKSASSLTKEMATSEQLMFPGRLWYFFYTAKRWLQ</sequence>
<feature type="transmembrane region" description="Helical" evidence="1">
    <location>
        <begin position="44"/>
        <end position="62"/>
    </location>
</feature>
<dbReference type="WBParaSite" id="HPBE_0001711601-mRNA-1">
    <property type="protein sequence ID" value="HPBE_0001711601-mRNA-1"/>
    <property type="gene ID" value="HPBE_0001711601"/>
</dbReference>
<dbReference type="EMBL" id="UZAH01029809">
    <property type="protein sequence ID" value="VDP07997.1"/>
    <property type="molecule type" value="Genomic_DNA"/>
</dbReference>
<evidence type="ECO:0000313" key="3">
    <source>
        <dbReference type="Proteomes" id="UP000050761"/>
    </source>
</evidence>
<reference evidence="2 3" key="1">
    <citation type="submission" date="2018-11" db="EMBL/GenBank/DDBJ databases">
        <authorList>
            <consortium name="Pathogen Informatics"/>
        </authorList>
    </citation>
    <scope>NUCLEOTIDE SEQUENCE [LARGE SCALE GENOMIC DNA]</scope>
</reference>
<accession>A0A183G615</accession>
<keyword evidence="1" id="KW-1133">Transmembrane helix</keyword>